<dbReference type="InterPro" id="IPR021970">
    <property type="entry name" value="SVM_signal"/>
</dbReference>
<gene>
    <name evidence="3" type="ORF">RHYP_1880</name>
</gene>
<organism evidence="3 4">
    <name type="scientific">Rhus yellows phytoplasma</name>
    <dbReference type="NCBI Taxonomy" id="1225349"/>
    <lineage>
        <taxon>Bacteria</taxon>
        <taxon>Bacillati</taxon>
        <taxon>Mycoplasmatota</taxon>
        <taxon>Mollicutes</taxon>
        <taxon>Acholeplasmatales</taxon>
        <taxon>Acholeplasmataceae</taxon>
        <taxon>Candidatus Phytoplasma</taxon>
        <taxon>16SrI (Aster yellows group)</taxon>
    </lineage>
</organism>
<evidence type="ECO:0000313" key="3">
    <source>
        <dbReference type="EMBL" id="GLH61243.1"/>
    </source>
</evidence>
<accession>A0ABQ5PS20</accession>
<evidence type="ECO:0000259" key="2">
    <source>
        <dbReference type="Pfam" id="PF12113"/>
    </source>
</evidence>
<feature type="compositionally biased region" description="Basic residues" evidence="1">
    <location>
        <begin position="83"/>
        <end position="98"/>
    </location>
</feature>
<reference evidence="3" key="1">
    <citation type="submission" date="2022-11" db="EMBL/GenBank/DDBJ databases">
        <title>Phyllogen, a phyllody-inducing phytoplasma effector family, horizontally transferred to various phytoplasmas via transposable elements.</title>
        <authorList>
            <person name="Tokuda R."/>
            <person name="Maejima K."/>
            <person name="Yamaji Y."/>
            <person name="Namba S."/>
        </authorList>
    </citation>
    <scope>NUCLEOTIDE SEQUENCE [LARGE SCALE GENOMIC DNA]</scope>
    <source>
        <strain evidence="3">RhY</strain>
    </source>
</reference>
<feature type="region of interest" description="Disordered" evidence="1">
    <location>
        <begin position="79"/>
        <end position="98"/>
    </location>
</feature>
<dbReference type="EMBL" id="BSCY01000004">
    <property type="protein sequence ID" value="GLH61243.1"/>
    <property type="molecule type" value="Genomic_DNA"/>
</dbReference>
<protein>
    <recommendedName>
        <fullName evidence="2">Sequence-variable mosaic (SVM) signal sequence domain-containing protein</fullName>
    </recommendedName>
</protein>
<dbReference type="RefSeq" id="WP_339332289.1">
    <property type="nucleotide sequence ID" value="NZ_BSCY01000004.1"/>
</dbReference>
<sequence length="98" mass="11835">MFKLKKHLLLFKIVLFLVLGLLFVINNNNNQVMAMENSKTIQEQKEERIRKNHELVQNKIIIINENLEKREQLEKQIEELKSQPKKQKNKKTKKQIKK</sequence>
<feature type="domain" description="Sequence-variable mosaic (SVM) signal sequence" evidence="2">
    <location>
        <begin position="1"/>
        <end position="35"/>
    </location>
</feature>
<evidence type="ECO:0000313" key="4">
    <source>
        <dbReference type="Proteomes" id="UP001371615"/>
    </source>
</evidence>
<proteinExistence type="predicted"/>
<keyword evidence="4" id="KW-1185">Reference proteome</keyword>
<evidence type="ECO:0000256" key="1">
    <source>
        <dbReference type="SAM" id="MobiDB-lite"/>
    </source>
</evidence>
<name>A0ABQ5PS20_9MOLU</name>
<comment type="caution">
    <text evidence="3">The sequence shown here is derived from an EMBL/GenBank/DDBJ whole genome shotgun (WGS) entry which is preliminary data.</text>
</comment>
<dbReference type="Proteomes" id="UP001371615">
    <property type="component" value="Unassembled WGS sequence"/>
</dbReference>
<dbReference type="Pfam" id="PF12113">
    <property type="entry name" value="SVM_signal"/>
    <property type="match status" value="1"/>
</dbReference>